<dbReference type="Proteomes" id="UP000824074">
    <property type="component" value="Unassembled WGS sequence"/>
</dbReference>
<evidence type="ECO:0000313" key="1">
    <source>
        <dbReference type="EMBL" id="HIU39740.1"/>
    </source>
</evidence>
<accession>A0A9D1ILC6</accession>
<protein>
    <submittedName>
        <fullName evidence="1">Uncharacterized protein</fullName>
    </submittedName>
</protein>
<proteinExistence type="predicted"/>
<gene>
    <name evidence="1" type="ORF">IAB68_00350</name>
</gene>
<comment type="caution">
    <text evidence="1">The sequence shown here is derived from an EMBL/GenBank/DDBJ whole genome shotgun (WGS) entry which is preliminary data.</text>
</comment>
<dbReference type="AlphaFoldDB" id="A0A9D1ILC6"/>
<reference evidence="1" key="2">
    <citation type="journal article" date="2021" name="PeerJ">
        <title>Extensive microbial diversity within the chicken gut microbiome revealed by metagenomics and culture.</title>
        <authorList>
            <person name="Gilroy R."/>
            <person name="Ravi A."/>
            <person name="Getino M."/>
            <person name="Pursley I."/>
            <person name="Horton D.L."/>
            <person name="Alikhan N.F."/>
            <person name="Baker D."/>
            <person name="Gharbi K."/>
            <person name="Hall N."/>
            <person name="Watson M."/>
            <person name="Adriaenssens E.M."/>
            <person name="Foster-Nyarko E."/>
            <person name="Jarju S."/>
            <person name="Secka A."/>
            <person name="Antonio M."/>
            <person name="Oren A."/>
            <person name="Chaudhuri R.R."/>
            <person name="La Ragione R."/>
            <person name="Hildebrand F."/>
            <person name="Pallen M.J."/>
        </authorList>
    </citation>
    <scope>NUCLEOTIDE SEQUENCE</scope>
    <source>
        <strain evidence="1">CHK193-30670</strain>
    </source>
</reference>
<organism evidence="1 2">
    <name type="scientific">Candidatus Aphodocola excrementigallinarum</name>
    <dbReference type="NCBI Taxonomy" id="2840670"/>
    <lineage>
        <taxon>Bacteria</taxon>
        <taxon>Bacillati</taxon>
        <taxon>Bacillota</taxon>
        <taxon>Bacilli</taxon>
        <taxon>Candidatus Aphodocola</taxon>
    </lineage>
</organism>
<dbReference type="EMBL" id="DVMT01000004">
    <property type="protein sequence ID" value="HIU39740.1"/>
    <property type="molecule type" value="Genomic_DNA"/>
</dbReference>
<name>A0A9D1ILC6_9FIRM</name>
<reference evidence="1" key="1">
    <citation type="submission" date="2020-10" db="EMBL/GenBank/DDBJ databases">
        <authorList>
            <person name="Gilroy R."/>
        </authorList>
    </citation>
    <scope>NUCLEOTIDE SEQUENCE</scope>
    <source>
        <strain evidence="1">CHK193-30670</strain>
    </source>
</reference>
<evidence type="ECO:0000313" key="2">
    <source>
        <dbReference type="Proteomes" id="UP000824074"/>
    </source>
</evidence>
<sequence>MNDSKKTIIEKTKDFEYYIEENQNIKSIICKGNNFYRSHGIGKKNDYDHLLQWQLLGKDYFLISKVVSSLLDKNDILIEHSVINENDPEHYQKGHRVSYCISTGDIDVISLDVNKSHKRQDLKFLSGDEYYNELINVIYAFKKNIDKLTWFDNDAKDVYKELLSAAEMVKQYAI</sequence>